<keyword evidence="2" id="KW-1185">Reference proteome</keyword>
<protein>
    <submittedName>
        <fullName evidence="1">Uncharacterized protein</fullName>
    </submittedName>
</protein>
<organism evidence="1 2">
    <name type="scientific">Acanthoscelides obtectus</name>
    <name type="common">Bean weevil</name>
    <name type="synonym">Bruchus obtectus</name>
    <dbReference type="NCBI Taxonomy" id="200917"/>
    <lineage>
        <taxon>Eukaryota</taxon>
        <taxon>Metazoa</taxon>
        <taxon>Ecdysozoa</taxon>
        <taxon>Arthropoda</taxon>
        <taxon>Hexapoda</taxon>
        <taxon>Insecta</taxon>
        <taxon>Pterygota</taxon>
        <taxon>Neoptera</taxon>
        <taxon>Endopterygota</taxon>
        <taxon>Coleoptera</taxon>
        <taxon>Polyphaga</taxon>
        <taxon>Cucujiformia</taxon>
        <taxon>Chrysomeloidea</taxon>
        <taxon>Chrysomelidae</taxon>
        <taxon>Bruchinae</taxon>
        <taxon>Bruchini</taxon>
        <taxon>Acanthoscelides</taxon>
    </lineage>
</organism>
<accession>A0A9P0LKX3</accession>
<evidence type="ECO:0000313" key="1">
    <source>
        <dbReference type="EMBL" id="CAH1998078.1"/>
    </source>
</evidence>
<dbReference type="AlphaFoldDB" id="A0A9P0LKX3"/>
<reference evidence="1" key="1">
    <citation type="submission" date="2022-03" db="EMBL/GenBank/DDBJ databases">
        <authorList>
            <person name="Sayadi A."/>
        </authorList>
    </citation>
    <scope>NUCLEOTIDE SEQUENCE</scope>
</reference>
<comment type="caution">
    <text evidence="1">The sequence shown here is derived from an EMBL/GenBank/DDBJ whole genome shotgun (WGS) entry which is preliminary data.</text>
</comment>
<evidence type="ECO:0000313" key="2">
    <source>
        <dbReference type="Proteomes" id="UP001152888"/>
    </source>
</evidence>
<sequence length="91" mass="10061">MPNGIEGVTNAGRSLVLVLRDFCFYFCSEFCGLKGIPTLLLVGFLKDMPLSVVAVRLSWQHHRRYDYNSGHLSTAATVPVTSSSQMASRHT</sequence>
<dbReference type="Proteomes" id="UP001152888">
    <property type="component" value="Unassembled WGS sequence"/>
</dbReference>
<gene>
    <name evidence="1" type="ORF">ACAOBT_LOCUS24131</name>
</gene>
<proteinExistence type="predicted"/>
<name>A0A9P0LKX3_ACAOB</name>
<dbReference type="EMBL" id="CAKOFQ010007313">
    <property type="protein sequence ID" value="CAH1998078.1"/>
    <property type="molecule type" value="Genomic_DNA"/>
</dbReference>